<dbReference type="Pfam" id="PF00682">
    <property type="entry name" value="HMGL-like"/>
    <property type="match status" value="1"/>
</dbReference>
<dbReference type="InterPro" id="IPR002034">
    <property type="entry name" value="AIPM/Hcit_synth_CS"/>
</dbReference>
<name>U4R139_9FIRM</name>
<dbReference type="PROSITE" id="PS00815">
    <property type="entry name" value="AIPM_HOMOCIT_SYNTH_1"/>
    <property type="match status" value="1"/>
</dbReference>
<dbReference type="SUPFAM" id="SSF51569">
    <property type="entry name" value="Aldolase"/>
    <property type="match status" value="1"/>
</dbReference>
<dbReference type="PANTHER" id="PTHR42880">
    <property type="entry name" value="HOMOCITRATE SYNTHASE"/>
    <property type="match status" value="1"/>
</dbReference>
<dbReference type="STRING" id="1330534.L323_09585"/>
<dbReference type="PATRIC" id="fig|1330534.3.peg.1910"/>
<comment type="caution">
    <text evidence="4">The sequence shown here is derived from an EMBL/GenBank/DDBJ whole genome shotgun (WGS) entry which is preliminary data.</text>
</comment>
<dbReference type="RefSeq" id="WP_020815452.1">
    <property type="nucleotide sequence ID" value="NZ_ATAY01000031.1"/>
</dbReference>
<evidence type="ECO:0000256" key="1">
    <source>
        <dbReference type="ARBA" id="ARBA00022679"/>
    </source>
</evidence>
<dbReference type="InterPro" id="IPR000891">
    <property type="entry name" value="PYR_CT"/>
</dbReference>
<protein>
    <submittedName>
        <fullName evidence="4">Homocitrate synthase</fullName>
    </submittedName>
</protein>
<comment type="similarity">
    <text evidence="2">Belongs to the alpha-IPM synthase/homocitrate synthase family.</text>
</comment>
<dbReference type="GO" id="GO:0019752">
    <property type="term" value="P:carboxylic acid metabolic process"/>
    <property type="evidence" value="ECO:0007669"/>
    <property type="project" value="InterPro"/>
</dbReference>
<reference evidence="4 5" key="1">
    <citation type="journal article" date="2013" name="Genome Announc.">
        <title>Draft Genome Sequence of the Cellulolytic Bacterium Clostridium papyrosolvens C7 (ATCC 700395).</title>
        <authorList>
            <person name="Zepeda V."/>
            <person name="Dassa B."/>
            <person name="Borovok I."/>
            <person name="Lamed R."/>
            <person name="Bayer E.A."/>
            <person name="Cate J.H."/>
        </authorList>
    </citation>
    <scope>NUCLEOTIDE SEQUENCE [LARGE SCALE GENOMIC DNA]</scope>
    <source>
        <strain evidence="4 5">C7</strain>
    </source>
</reference>
<sequence>MKEKKYIIDTTLRDGEQTPGYAFSKAQKVELAKLMDDAGIYQIEAGIPAMGNYEKETICEIMSQRKKALISTWNRMSRDDINNSFECRPDIIHITAPISYIHIYSKLNKNKTWLKKTLQECVFMAKDKGYEVTVGFEDASRADITFIISMANLLSDLEVKSVRFADTVGVLTPSRTHQCIREIIENVDIPVGIHAHNDLGMALANSLIAAKAGALYIDTTIAGIGERAGNCDLYRFITAAGGVFNIKPCHSDAADVNKKAQNLLFSKLQKTEVI</sequence>
<evidence type="ECO:0000313" key="4">
    <source>
        <dbReference type="EMBL" id="EPR11918.1"/>
    </source>
</evidence>
<keyword evidence="1 2" id="KW-0808">Transferase</keyword>
<dbReference type="GO" id="GO:0046912">
    <property type="term" value="F:acyltransferase activity, acyl groups converted into alkyl on transfer"/>
    <property type="evidence" value="ECO:0007669"/>
    <property type="project" value="InterPro"/>
</dbReference>
<dbReference type="PANTHER" id="PTHR42880:SF1">
    <property type="entry name" value="ISOPROPYLMALATE_HOMOCITRATE_CITRAMALATE SYNTHASE FAMILY PROTEIN"/>
    <property type="match status" value="1"/>
</dbReference>
<accession>U4R139</accession>
<gene>
    <name evidence="4" type="ORF">L323_09585</name>
</gene>
<evidence type="ECO:0000313" key="5">
    <source>
        <dbReference type="Proteomes" id="UP000016860"/>
    </source>
</evidence>
<dbReference type="Gene3D" id="3.20.20.70">
    <property type="entry name" value="Aldolase class I"/>
    <property type="match status" value="1"/>
</dbReference>
<dbReference type="InterPro" id="IPR013785">
    <property type="entry name" value="Aldolase_TIM"/>
</dbReference>
<feature type="domain" description="Pyruvate carboxyltransferase" evidence="3">
    <location>
        <begin position="5"/>
        <end position="264"/>
    </location>
</feature>
<proteinExistence type="inferred from homology"/>
<dbReference type="PROSITE" id="PS50991">
    <property type="entry name" value="PYR_CT"/>
    <property type="match status" value="1"/>
</dbReference>
<dbReference type="AlphaFoldDB" id="U4R139"/>
<dbReference type="EMBL" id="ATAY01000031">
    <property type="protein sequence ID" value="EPR11918.1"/>
    <property type="molecule type" value="Genomic_DNA"/>
</dbReference>
<dbReference type="PROSITE" id="PS00816">
    <property type="entry name" value="AIPM_HOMOCIT_SYNTH_2"/>
    <property type="match status" value="1"/>
</dbReference>
<dbReference type="Proteomes" id="UP000016860">
    <property type="component" value="Unassembled WGS sequence"/>
</dbReference>
<organism evidence="4 5">
    <name type="scientific">Ruminiclostridium papyrosolvens C7</name>
    <dbReference type="NCBI Taxonomy" id="1330534"/>
    <lineage>
        <taxon>Bacteria</taxon>
        <taxon>Bacillati</taxon>
        <taxon>Bacillota</taxon>
        <taxon>Clostridia</taxon>
        <taxon>Eubacteriales</taxon>
        <taxon>Oscillospiraceae</taxon>
        <taxon>Ruminiclostridium</taxon>
    </lineage>
</organism>
<evidence type="ECO:0000256" key="2">
    <source>
        <dbReference type="RuleBase" id="RU003523"/>
    </source>
</evidence>
<dbReference type="OrthoDB" id="9804858at2"/>
<evidence type="ECO:0000259" key="3">
    <source>
        <dbReference type="PROSITE" id="PS50991"/>
    </source>
</evidence>